<dbReference type="EMBL" id="KZ084117">
    <property type="protein sequence ID" value="OSD00636.1"/>
    <property type="molecule type" value="Genomic_DNA"/>
</dbReference>
<dbReference type="OrthoDB" id="2757662at2759"/>
<feature type="region of interest" description="Disordered" evidence="1">
    <location>
        <begin position="1"/>
        <end position="29"/>
    </location>
</feature>
<name>A0A1Y2IHI1_TRAC3</name>
<protein>
    <submittedName>
        <fullName evidence="2">Uncharacterized protein</fullName>
    </submittedName>
</protein>
<proteinExistence type="predicted"/>
<feature type="region of interest" description="Disordered" evidence="1">
    <location>
        <begin position="69"/>
        <end position="103"/>
    </location>
</feature>
<dbReference type="AlphaFoldDB" id="A0A1Y2IHI1"/>
<reference evidence="2 3" key="1">
    <citation type="journal article" date="2015" name="Biotechnol. Biofuels">
        <title>Enhanced degradation of softwood versus hardwood by the white-rot fungus Pycnoporus coccineus.</title>
        <authorList>
            <person name="Couturier M."/>
            <person name="Navarro D."/>
            <person name="Chevret D."/>
            <person name="Henrissat B."/>
            <person name="Piumi F."/>
            <person name="Ruiz-Duenas F.J."/>
            <person name="Martinez A.T."/>
            <person name="Grigoriev I.V."/>
            <person name="Riley R."/>
            <person name="Lipzen A."/>
            <person name="Berrin J.G."/>
            <person name="Master E.R."/>
            <person name="Rosso M.N."/>
        </authorList>
    </citation>
    <scope>NUCLEOTIDE SEQUENCE [LARGE SCALE GENOMIC DNA]</scope>
    <source>
        <strain evidence="2 3">BRFM310</strain>
    </source>
</reference>
<organism evidence="2 3">
    <name type="scientific">Trametes coccinea (strain BRFM310)</name>
    <name type="common">Pycnoporus coccineus</name>
    <dbReference type="NCBI Taxonomy" id="1353009"/>
    <lineage>
        <taxon>Eukaryota</taxon>
        <taxon>Fungi</taxon>
        <taxon>Dikarya</taxon>
        <taxon>Basidiomycota</taxon>
        <taxon>Agaricomycotina</taxon>
        <taxon>Agaricomycetes</taxon>
        <taxon>Polyporales</taxon>
        <taxon>Polyporaceae</taxon>
        <taxon>Trametes</taxon>
    </lineage>
</organism>
<sequence length="284" mass="31722">MSLTYRRDFPAREDEDHRNRQPSDQPRPVVREWSTVILTHGHLPVAPTPLVAAPTQSGSGKAVTTIAHTAPYGEIRSAPRGPSGSTARREHHHPTTAASVASVPRHLSMELRLSIPLPRDVDPTFEIPVNIAGQPGLQVARCEWINKQMPNGSIVRLVDEANLCIDDLVVHKRLCVHRAYGRRAAVQFPSQRGAETYITTKLPAGPGFTVAHLLTFMVRRQYDGWLKAYGRIRALARLEDLVGRGEAVPPNTQVSFDHLYIVAIRRSDTRDGRLRMFPQLEVRL</sequence>
<evidence type="ECO:0000313" key="3">
    <source>
        <dbReference type="Proteomes" id="UP000193067"/>
    </source>
</evidence>
<keyword evidence="3" id="KW-1185">Reference proteome</keyword>
<feature type="compositionally biased region" description="Basic and acidic residues" evidence="1">
    <location>
        <begin position="1"/>
        <end position="21"/>
    </location>
</feature>
<accession>A0A1Y2IHI1</accession>
<evidence type="ECO:0000313" key="2">
    <source>
        <dbReference type="EMBL" id="OSD00636.1"/>
    </source>
</evidence>
<evidence type="ECO:0000256" key="1">
    <source>
        <dbReference type="SAM" id="MobiDB-lite"/>
    </source>
</evidence>
<gene>
    <name evidence="2" type="ORF">PYCCODRAFT_1469286</name>
</gene>
<dbReference type="Proteomes" id="UP000193067">
    <property type="component" value="Unassembled WGS sequence"/>
</dbReference>